<evidence type="ECO:0000256" key="10">
    <source>
        <dbReference type="PROSITE-ProRule" id="PRU00339"/>
    </source>
</evidence>
<comment type="subcellular location">
    <subcellularLocation>
        <location evidence="1">Mitochondrion outer membrane</location>
        <topology evidence="1">Single-pass membrane protein</topology>
    </subcellularLocation>
</comment>
<dbReference type="PROSITE" id="PS50005">
    <property type="entry name" value="TPR"/>
    <property type="match status" value="2"/>
</dbReference>
<protein>
    <recommendedName>
        <fullName evidence="12">Ancillary SecYEG translocon subunit/Cell division coordinator CpoB TPR domain-containing protein</fullName>
    </recommendedName>
</protein>
<sequence>MARSLQQTKIVNFSVLFAGLASLVLLYKYAFRPGKPDPASVKLLKDLSSKDDDEEVEDIVDEKVPPSPAPEKDAPAKSTPRHSNRGADVGAADTSAASVTPSTITQESDETIMSSLHSQIEEIDKRGKKLFKEKKYFDAAEVFSEALDLINSKVAVTDVDKYKSLNRQLVTLMNNRSAMYEKGGMPDLALLDCDGILEIDPAHSKARTRKLRILESLKRYNEALVEVCALQLKFMQDNRDKLRMGIPVTPPVPQSKIEELMGSILPAEIEKTMKEIETKYGNQDRPLPSCHTILQLLQSFTGYNSWMAQAAKDGTLNSLNASFDEATDDAAKIEILLKRGRRFAFHRKFEECKDDFETAYAMLEKGGDSLKNLLDTSTYARVLEWTGTCRHLRYDLEGATNCYEACSDADPTNASIMVKRAGVKMDSGKLEEAIKLFDTALGLDPTAVDALLHRANLRMLQQKPAEAKADLERCLELRPDHIFARLRLATISMALEDLPGATSALDEAERIDSQSSDVHSYRGELFFAQGQFVEARAEFDRAIECDAGNPTPYVNAALAVMNTPTGNGGPPDIPEAIRLLDKAINVDPQFHTAYVHLGQLKLSMATDLTTAREVVALYDKGLNYCRNPDELKDIVSMRILTVAQVDAASSLKMDTLNMQ</sequence>
<keyword evidence="6" id="KW-1133">Transmembrane helix</keyword>
<dbReference type="InterPro" id="IPR018704">
    <property type="entry name" value="SecYEG/CpoB_TPR"/>
</dbReference>
<evidence type="ECO:0000256" key="7">
    <source>
        <dbReference type="ARBA" id="ARBA00023128"/>
    </source>
</evidence>
<dbReference type="SMART" id="SM00028">
    <property type="entry name" value="TPR"/>
    <property type="match status" value="7"/>
</dbReference>
<evidence type="ECO:0000256" key="11">
    <source>
        <dbReference type="SAM" id="MobiDB-lite"/>
    </source>
</evidence>
<organism evidence="13">
    <name type="scientific">Chaetoceros debilis</name>
    <dbReference type="NCBI Taxonomy" id="122233"/>
    <lineage>
        <taxon>Eukaryota</taxon>
        <taxon>Sar</taxon>
        <taxon>Stramenopiles</taxon>
        <taxon>Ochrophyta</taxon>
        <taxon>Bacillariophyta</taxon>
        <taxon>Coscinodiscophyceae</taxon>
        <taxon>Chaetocerotophycidae</taxon>
        <taxon>Chaetocerotales</taxon>
        <taxon>Chaetocerotaceae</taxon>
        <taxon>Chaetoceros</taxon>
    </lineage>
</organism>
<feature type="repeat" description="TPR" evidence="10">
    <location>
        <begin position="516"/>
        <end position="549"/>
    </location>
</feature>
<evidence type="ECO:0000256" key="1">
    <source>
        <dbReference type="ARBA" id="ARBA00004572"/>
    </source>
</evidence>
<feature type="compositionally biased region" description="Polar residues" evidence="11">
    <location>
        <begin position="95"/>
        <end position="109"/>
    </location>
</feature>
<evidence type="ECO:0000256" key="5">
    <source>
        <dbReference type="ARBA" id="ARBA00022803"/>
    </source>
</evidence>
<evidence type="ECO:0000256" key="2">
    <source>
        <dbReference type="ARBA" id="ARBA00022692"/>
    </source>
</evidence>
<name>A0A7S3PXP6_9STRA</name>
<dbReference type="Pfam" id="PF09976">
    <property type="entry name" value="TPR_21"/>
    <property type="match status" value="1"/>
</dbReference>
<reference evidence="13" key="1">
    <citation type="submission" date="2021-01" db="EMBL/GenBank/DDBJ databases">
        <authorList>
            <person name="Corre E."/>
            <person name="Pelletier E."/>
            <person name="Niang G."/>
            <person name="Scheremetjew M."/>
            <person name="Finn R."/>
            <person name="Kale V."/>
            <person name="Holt S."/>
            <person name="Cochrane G."/>
            <person name="Meng A."/>
            <person name="Brown T."/>
            <person name="Cohen L."/>
        </authorList>
    </citation>
    <scope>NUCLEOTIDE SEQUENCE</scope>
    <source>
        <strain evidence="13">MM31A-1</strain>
    </source>
</reference>
<gene>
    <name evidence="13" type="ORF">CDEB00056_LOCUS3382</name>
</gene>
<evidence type="ECO:0000259" key="12">
    <source>
        <dbReference type="Pfam" id="PF09976"/>
    </source>
</evidence>
<feature type="repeat" description="TPR" evidence="10">
    <location>
        <begin position="414"/>
        <end position="447"/>
    </location>
</feature>
<keyword evidence="3" id="KW-0677">Repeat</keyword>
<evidence type="ECO:0000256" key="3">
    <source>
        <dbReference type="ARBA" id="ARBA00022737"/>
    </source>
</evidence>
<dbReference type="GO" id="GO:0030150">
    <property type="term" value="P:protein import into mitochondrial matrix"/>
    <property type="evidence" value="ECO:0007669"/>
    <property type="project" value="TreeGrafter"/>
</dbReference>
<evidence type="ECO:0000256" key="8">
    <source>
        <dbReference type="ARBA" id="ARBA00023136"/>
    </source>
</evidence>
<keyword evidence="2" id="KW-0812">Transmembrane</keyword>
<dbReference type="Gene3D" id="1.25.40.10">
    <property type="entry name" value="Tetratricopeptide repeat domain"/>
    <property type="match status" value="2"/>
</dbReference>
<dbReference type="GO" id="GO:0030943">
    <property type="term" value="F:mitochondrion targeting sequence binding"/>
    <property type="evidence" value="ECO:0007669"/>
    <property type="project" value="TreeGrafter"/>
</dbReference>
<dbReference type="SUPFAM" id="SSF48452">
    <property type="entry name" value="TPR-like"/>
    <property type="match status" value="2"/>
</dbReference>
<dbReference type="GO" id="GO:0045039">
    <property type="term" value="P:protein insertion into mitochondrial inner membrane"/>
    <property type="evidence" value="ECO:0007669"/>
    <property type="project" value="TreeGrafter"/>
</dbReference>
<feature type="compositionally biased region" description="Acidic residues" evidence="11">
    <location>
        <begin position="51"/>
        <end position="60"/>
    </location>
</feature>
<dbReference type="GO" id="GO:0005741">
    <property type="term" value="C:mitochondrial outer membrane"/>
    <property type="evidence" value="ECO:0007669"/>
    <property type="project" value="UniProtKB-SubCell"/>
</dbReference>
<keyword evidence="4" id="KW-1000">Mitochondrion outer membrane</keyword>
<evidence type="ECO:0000256" key="9">
    <source>
        <dbReference type="ARBA" id="ARBA00038030"/>
    </source>
</evidence>
<keyword evidence="5 10" id="KW-0802">TPR repeat</keyword>
<evidence type="ECO:0000256" key="6">
    <source>
        <dbReference type="ARBA" id="ARBA00022989"/>
    </source>
</evidence>
<keyword evidence="8" id="KW-0472">Membrane</keyword>
<evidence type="ECO:0000313" key="13">
    <source>
        <dbReference type="EMBL" id="CAE0458541.1"/>
    </source>
</evidence>
<dbReference type="EMBL" id="HBIO01004877">
    <property type="protein sequence ID" value="CAE0458541.1"/>
    <property type="molecule type" value="Transcribed_RNA"/>
</dbReference>
<dbReference type="GO" id="GO:0008320">
    <property type="term" value="F:protein transmembrane transporter activity"/>
    <property type="evidence" value="ECO:0007669"/>
    <property type="project" value="TreeGrafter"/>
</dbReference>
<accession>A0A7S3PXP6</accession>
<dbReference type="InterPro" id="IPR019734">
    <property type="entry name" value="TPR_rpt"/>
</dbReference>
<feature type="domain" description="Ancillary SecYEG translocon subunit/Cell division coordinator CpoB TPR" evidence="12">
    <location>
        <begin position="421"/>
        <end position="549"/>
    </location>
</feature>
<dbReference type="PANTHER" id="PTHR46208:SF1">
    <property type="entry name" value="MITOCHONDRIAL IMPORT RECEPTOR SUBUNIT TOM70"/>
    <property type="match status" value="1"/>
</dbReference>
<dbReference type="PANTHER" id="PTHR46208">
    <property type="entry name" value="MITOCHONDRIAL IMPORT RECEPTOR SUBUNIT TOM70"/>
    <property type="match status" value="1"/>
</dbReference>
<dbReference type="AlphaFoldDB" id="A0A7S3PXP6"/>
<keyword evidence="7" id="KW-0496">Mitochondrion</keyword>
<dbReference type="InterPro" id="IPR011990">
    <property type="entry name" value="TPR-like_helical_dom_sf"/>
</dbReference>
<feature type="region of interest" description="Disordered" evidence="11">
    <location>
        <begin position="40"/>
        <end position="109"/>
    </location>
</feature>
<comment type="similarity">
    <text evidence="9">Belongs to the Tom70 family.</text>
</comment>
<evidence type="ECO:0000256" key="4">
    <source>
        <dbReference type="ARBA" id="ARBA00022787"/>
    </source>
</evidence>
<proteinExistence type="inferred from homology"/>